<evidence type="ECO:0000256" key="3">
    <source>
        <dbReference type="ARBA" id="ARBA00022448"/>
    </source>
</evidence>
<sequence>MTTSLMVLQAIISILLIIVVLLQFGKGAEAGLMTAAGSESIMSSSTRGNVMTKITAVLAVLFLGNSILLARLQDTKFQKSILDTEAPISRPLNSDATTAPAATAPAATTPAATAPATTTPAAATKEATQAAPTKEAAPAKTETTAPTTAPKAK</sequence>
<evidence type="ECO:0000256" key="6">
    <source>
        <dbReference type="ARBA" id="ARBA00022927"/>
    </source>
</evidence>
<dbReference type="RefSeq" id="WP_323576741.1">
    <property type="nucleotide sequence ID" value="NZ_JAYGJQ010000002.1"/>
</dbReference>
<name>A0ABU5VUW4_9BACT</name>
<dbReference type="Proteomes" id="UP001302274">
    <property type="component" value="Unassembled WGS sequence"/>
</dbReference>
<protein>
    <recommendedName>
        <fullName evidence="10">Protein-export membrane protein SecG</fullName>
    </recommendedName>
</protein>
<dbReference type="InterPro" id="IPR004692">
    <property type="entry name" value="SecG"/>
</dbReference>
<feature type="compositionally biased region" description="Low complexity" evidence="11">
    <location>
        <begin position="96"/>
        <end position="153"/>
    </location>
</feature>
<feature type="transmembrane region" description="Helical" evidence="10">
    <location>
        <begin position="54"/>
        <end position="72"/>
    </location>
</feature>
<evidence type="ECO:0000256" key="11">
    <source>
        <dbReference type="SAM" id="MobiDB-lite"/>
    </source>
</evidence>
<evidence type="ECO:0000313" key="12">
    <source>
        <dbReference type="EMBL" id="MEA9356846.1"/>
    </source>
</evidence>
<proteinExistence type="inferred from homology"/>
<evidence type="ECO:0000256" key="10">
    <source>
        <dbReference type="RuleBase" id="RU365087"/>
    </source>
</evidence>
<dbReference type="PANTHER" id="PTHR34182">
    <property type="entry name" value="PROTEIN-EXPORT MEMBRANE PROTEIN SECG"/>
    <property type="match status" value="1"/>
</dbReference>
<keyword evidence="6 10" id="KW-0653">Protein transport</keyword>
<comment type="similarity">
    <text evidence="2 10">Belongs to the SecG family.</text>
</comment>
<evidence type="ECO:0000256" key="5">
    <source>
        <dbReference type="ARBA" id="ARBA00022692"/>
    </source>
</evidence>
<keyword evidence="5 10" id="KW-0812">Transmembrane</keyword>
<accession>A0ABU5VUW4</accession>
<keyword evidence="3 10" id="KW-0813">Transport</keyword>
<comment type="caution">
    <text evidence="10">Lacks conserved residue(s) required for the propagation of feature annotation.</text>
</comment>
<keyword evidence="4 10" id="KW-1003">Cell membrane</keyword>
<comment type="caution">
    <text evidence="12">The sequence shown here is derived from an EMBL/GenBank/DDBJ whole genome shotgun (WGS) entry which is preliminary data.</text>
</comment>
<gene>
    <name evidence="12" type="primary">secG</name>
    <name evidence="12" type="ORF">SHI21_11545</name>
</gene>
<keyword evidence="7 10" id="KW-1133">Transmembrane helix</keyword>
<evidence type="ECO:0000256" key="2">
    <source>
        <dbReference type="ARBA" id="ARBA00008445"/>
    </source>
</evidence>
<keyword evidence="13" id="KW-1185">Reference proteome</keyword>
<evidence type="ECO:0000313" key="13">
    <source>
        <dbReference type="Proteomes" id="UP001302274"/>
    </source>
</evidence>
<evidence type="ECO:0000256" key="9">
    <source>
        <dbReference type="ARBA" id="ARBA00023136"/>
    </source>
</evidence>
<evidence type="ECO:0000256" key="8">
    <source>
        <dbReference type="ARBA" id="ARBA00023010"/>
    </source>
</evidence>
<dbReference type="NCBIfam" id="TIGR00810">
    <property type="entry name" value="secG"/>
    <property type="match status" value="1"/>
</dbReference>
<comment type="subcellular location">
    <subcellularLocation>
        <location evidence="1 10">Cell membrane</location>
        <topology evidence="1 10">Multi-pass membrane protein</topology>
    </subcellularLocation>
</comment>
<keyword evidence="8 10" id="KW-0811">Translocation</keyword>
<comment type="function">
    <text evidence="10">Involved in protein export. Participates in an early event of protein translocation.</text>
</comment>
<evidence type="ECO:0000256" key="1">
    <source>
        <dbReference type="ARBA" id="ARBA00004651"/>
    </source>
</evidence>
<evidence type="ECO:0000256" key="7">
    <source>
        <dbReference type="ARBA" id="ARBA00022989"/>
    </source>
</evidence>
<dbReference type="PRINTS" id="PR01651">
    <property type="entry name" value="SECGEXPORT"/>
</dbReference>
<dbReference type="EMBL" id="JAYGJQ010000002">
    <property type="protein sequence ID" value="MEA9356846.1"/>
    <property type="molecule type" value="Genomic_DNA"/>
</dbReference>
<feature type="region of interest" description="Disordered" evidence="11">
    <location>
        <begin position="88"/>
        <end position="153"/>
    </location>
</feature>
<evidence type="ECO:0000256" key="4">
    <source>
        <dbReference type="ARBA" id="ARBA00022475"/>
    </source>
</evidence>
<organism evidence="12 13">
    <name type="scientific">Bacteriovorax antarcticus</name>
    <dbReference type="NCBI Taxonomy" id="3088717"/>
    <lineage>
        <taxon>Bacteria</taxon>
        <taxon>Pseudomonadati</taxon>
        <taxon>Bdellovibrionota</taxon>
        <taxon>Bacteriovoracia</taxon>
        <taxon>Bacteriovoracales</taxon>
        <taxon>Bacteriovoracaceae</taxon>
        <taxon>Bacteriovorax</taxon>
    </lineage>
</organism>
<reference evidence="12 13" key="1">
    <citation type="submission" date="2023-11" db="EMBL/GenBank/DDBJ databases">
        <title>A Novel Polar Bacteriovorax (B. antarcticus) Isolated from the Biocrust in Antarctica.</title>
        <authorList>
            <person name="Mun W."/>
            <person name="Choi S.Y."/>
            <person name="Mitchell R.J."/>
        </authorList>
    </citation>
    <scope>NUCLEOTIDE SEQUENCE [LARGE SCALE GENOMIC DNA]</scope>
    <source>
        <strain evidence="12 13">PP10</strain>
    </source>
</reference>
<dbReference type="Pfam" id="PF03840">
    <property type="entry name" value="SecG"/>
    <property type="match status" value="1"/>
</dbReference>
<keyword evidence="9 10" id="KW-0472">Membrane</keyword>
<dbReference type="PANTHER" id="PTHR34182:SF1">
    <property type="entry name" value="PROTEIN-EXPORT MEMBRANE PROTEIN SECG"/>
    <property type="match status" value="1"/>
</dbReference>